<name>A0AAV4V313_CAEEX</name>
<keyword evidence="2" id="KW-1185">Reference proteome</keyword>
<protein>
    <recommendedName>
        <fullName evidence="3">Secreted protein</fullName>
    </recommendedName>
</protein>
<proteinExistence type="predicted"/>
<dbReference type="AlphaFoldDB" id="A0AAV4V313"/>
<evidence type="ECO:0000313" key="1">
    <source>
        <dbReference type="EMBL" id="GIY63960.1"/>
    </source>
</evidence>
<accession>A0AAV4V313</accession>
<evidence type="ECO:0000313" key="2">
    <source>
        <dbReference type="Proteomes" id="UP001054945"/>
    </source>
</evidence>
<reference evidence="1 2" key="1">
    <citation type="submission" date="2021-06" db="EMBL/GenBank/DDBJ databases">
        <title>Caerostris extrusa draft genome.</title>
        <authorList>
            <person name="Kono N."/>
            <person name="Arakawa K."/>
        </authorList>
    </citation>
    <scope>NUCLEOTIDE SEQUENCE [LARGE SCALE GENOMIC DNA]</scope>
</reference>
<sequence length="106" mass="12316">MSTMASKLMGTVLCYLWKWCKKASCYMHRKQQPLFLQSNAMHFLSLVRWRLVNFSCILKSNNHENVIENLVPAHCQKTRKGKLFIHHLQIGGQATGHRVPQLVVRV</sequence>
<evidence type="ECO:0008006" key="3">
    <source>
        <dbReference type="Google" id="ProtNLM"/>
    </source>
</evidence>
<gene>
    <name evidence="1" type="ORF">CEXT_173101</name>
</gene>
<organism evidence="1 2">
    <name type="scientific">Caerostris extrusa</name>
    <name type="common">Bark spider</name>
    <name type="synonym">Caerostris bankana</name>
    <dbReference type="NCBI Taxonomy" id="172846"/>
    <lineage>
        <taxon>Eukaryota</taxon>
        <taxon>Metazoa</taxon>
        <taxon>Ecdysozoa</taxon>
        <taxon>Arthropoda</taxon>
        <taxon>Chelicerata</taxon>
        <taxon>Arachnida</taxon>
        <taxon>Araneae</taxon>
        <taxon>Araneomorphae</taxon>
        <taxon>Entelegynae</taxon>
        <taxon>Araneoidea</taxon>
        <taxon>Araneidae</taxon>
        <taxon>Caerostris</taxon>
    </lineage>
</organism>
<comment type="caution">
    <text evidence="1">The sequence shown here is derived from an EMBL/GenBank/DDBJ whole genome shotgun (WGS) entry which is preliminary data.</text>
</comment>
<dbReference type="EMBL" id="BPLR01013811">
    <property type="protein sequence ID" value="GIY63960.1"/>
    <property type="molecule type" value="Genomic_DNA"/>
</dbReference>
<dbReference type="Proteomes" id="UP001054945">
    <property type="component" value="Unassembled WGS sequence"/>
</dbReference>